<feature type="transmembrane region" description="Helical" evidence="6">
    <location>
        <begin position="80"/>
        <end position="103"/>
    </location>
</feature>
<dbReference type="EMBL" id="BMAQ01000009">
    <property type="protein sequence ID" value="GFR37995.1"/>
    <property type="molecule type" value="Genomic_DNA"/>
</dbReference>
<protein>
    <submittedName>
        <fullName evidence="7">Cytochrome c oxidase assembly factor CtaG</fullName>
    </submittedName>
</protein>
<name>A0A916QCE9_9BACL</name>
<evidence type="ECO:0000256" key="4">
    <source>
        <dbReference type="ARBA" id="ARBA00022989"/>
    </source>
</evidence>
<dbReference type="InterPro" id="IPR019108">
    <property type="entry name" value="Caa3_assmbl_CtaG-rel"/>
</dbReference>
<feature type="transmembrane region" description="Helical" evidence="6">
    <location>
        <begin position="12"/>
        <end position="31"/>
    </location>
</feature>
<evidence type="ECO:0000256" key="3">
    <source>
        <dbReference type="ARBA" id="ARBA00022692"/>
    </source>
</evidence>
<organism evidence="7 8">
    <name type="scientific">Insulibacter thermoxylanivorax</name>
    <dbReference type="NCBI Taxonomy" id="2749268"/>
    <lineage>
        <taxon>Bacteria</taxon>
        <taxon>Bacillati</taxon>
        <taxon>Bacillota</taxon>
        <taxon>Bacilli</taxon>
        <taxon>Bacillales</taxon>
        <taxon>Paenibacillaceae</taxon>
        <taxon>Insulibacter</taxon>
    </lineage>
</organism>
<dbReference type="AlphaFoldDB" id="A0A916QCE9"/>
<sequence length="306" mass="36142">MLGLDSFTFEELWDPLKLLVYVIVAAAYILLTGPYRDLFQDSEPLDWRRKLMFLSGLFLFYLAQTGPLEVLAHIMFSAHMIAMTISYIIVPPLIILGIPAWMWRRFLKLRILRPFRFFAHPILSIGLFNGLFSFYHFPAVLDYVMLNFTIHKLLYAVLFITSLLMWWPIVCPVPEYNRMSEVRKMAYIFLAGFLLTPACALIIFSPEPLYETYTNPEVWAQALTYCVPGDPARFLEMFEGPWYFTSLSQVDHQQIGGITMKLIQEALYISILGWIFFHWFRREKQRDQNLSDEEVIMEWRKRMNQI</sequence>
<evidence type="ECO:0000313" key="7">
    <source>
        <dbReference type="EMBL" id="GFR37995.1"/>
    </source>
</evidence>
<dbReference type="Pfam" id="PF09678">
    <property type="entry name" value="Caa3_CtaG"/>
    <property type="match status" value="1"/>
</dbReference>
<evidence type="ECO:0000256" key="2">
    <source>
        <dbReference type="ARBA" id="ARBA00022475"/>
    </source>
</evidence>
<proteinExistence type="predicted"/>
<keyword evidence="4 6" id="KW-1133">Transmembrane helix</keyword>
<accession>A0A916QCE9</accession>
<feature type="transmembrane region" description="Helical" evidence="6">
    <location>
        <begin position="262"/>
        <end position="280"/>
    </location>
</feature>
<dbReference type="InterPro" id="IPR014108">
    <property type="entry name" value="Caa3-assmbl_CtaG"/>
</dbReference>
<evidence type="ECO:0000256" key="6">
    <source>
        <dbReference type="SAM" id="Phobius"/>
    </source>
</evidence>
<dbReference type="NCBIfam" id="TIGR02737">
    <property type="entry name" value="caa3_CtaG"/>
    <property type="match status" value="1"/>
</dbReference>
<feature type="transmembrane region" description="Helical" evidence="6">
    <location>
        <begin position="153"/>
        <end position="173"/>
    </location>
</feature>
<feature type="transmembrane region" description="Helical" evidence="6">
    <location>
        <begin position="51"/>
        <end position="74"/>
    </location>
</feature>
<dbReference type="GO" id="GO:0005886">
    <property type="term" value="C:plasma membrane"/>
    <property type="evidence" value="ECO:0007669"/>
    <property type="project" value="UniProtKB-SubCell"/>
</dbReference>
<keyword evidence="3 6" id="KW-0812">Transmembrane</keyword>
<evidence type="ECO:0000256" key="5">
    <source>
        <dbReference type="ARBA" id="ARBA00023136"/>
    </source>
</evidence>
<dbReference type="Proteomes" id="UP000654993">
    <property type="component" value="Unassembled WGS sequence"/>
</dbReference>
<feature type="transmembrane region" description="Helical" evidence="6">
    <location>
        <begin position="115"/>
        <end position="137"/>
    </location>
</feature>
<gene>
    <name evidence="7" type="ORF">PRECH8_12910</name>
</gene>
<evidence type="ECO:0000256" key="1">
    <source>
        <dbReference type="ARBA" id="ARBA00004651"/>
    </source>
</evidence>
<keyword evidence="8" id="KW-1185">Reference proteome</keyword>
<dbReference type="RefSeq" id="WP_200966256.1">
    <property type="nucleotide sequence ID" value="NZ_BMAQ01000009.1"/>
</dbReference>
<keyword evidence="2" id="KW-1003">Cell membrane</keyword>
<comment type="caution">
    <text evidence="7">The sequence shown here is derived from an EMBL/GenBank/DDBJ whole genome shotgun (WGS) entry which is preliminary data.</text>
</comment>
<comment type="subcellular location">
    <subcellularLocation>
        <location evidence="1">Cell membrane</location>
        <topology evidence="1">Multi-pass membrane protein</topology>
    </subcellularLocation>
</comment>
<evidence type="ECO:0000313" key="8">
    <source>
        <dbReference type="Proteomes" id="UP000654993"/>
    </source>
</evidence>
<reference evidence="7" key="2">
    <citation type="journal article" date="2021" name="Data Brief">
        <title>Draft genome sequence data of the facultative, thermophilic, xylanolytic bacterium Paenibacillus sp. strain DA-C8.</title>
        <authorList>
            <person name="Chhe C."/>
            <person name="Uke A."/>
            <person name="Baramee S."/>
            <person name="Ungkulpasvich U."/>
            <person name="Tachaapaikoon C."/>
            <person name="Pason P."/>
            <person name="Waeonukul R."/>
            <person name="Ratanakhanokchai K."/>
            <person name="Kosugi A."/>
        </authorList>
    </citation>
    <scope>NUCLEOTIDE SEQUENCE</scope>
    <source>
        <strain evidence="7">DA-C8</strain>
    </source>
</reference>
<reference evidence="7" key="1">
    <citation type="submission" date="2020-08" db="EMBL/GenBank/DDBJ databases">
        <authorList>
            <person name="Uke A."/>
            <person name="Chhe C."/>
            <person name="Baramee S."/>
            <person name="Kosugi A."/>
        </authorList>
    </citation>
    <scope>NUCLEOTIDE SEQUENCE</scope>
    <source>
        <strain evidence="7">DA-C8</strain>
    </source>
</reference>
<keyword evidence="5 6" id="KW-0472">Membrane</keyword>
<feature type="transmembrane region" description="Helical" evidence="6">
    <location>
        <begin position="185"/>
        <end position="204"/>
    </location>
</feature>